<keyword evidence="1" id="KW-0238">DNA-binding</keyword>
<name>A0A5A7Q9Z7_STRAF</name>
<sequence>MLYKIRTFIVVENKMTYKKTTAPYRFFFVLRSSISELKDANFPIMIYNFIPFQRLAEADSVDETVLISIILYTNNENLKPNVIGRLAMRYPPREVEYGGQQTILMEILSEDHERNIISCLLWILGEYVDYWPTQMRGIMQIRVSNMFNVTKLIINDDNSEINEFCNRFIIQGRVEVPITNIGERKYEHSAILAEELESPKAIFKIINQLNATEEAGNYWVCARIIHFDCGGQWSYIACNNCSFKMIPMNGMFYCSRCDKEDFTGKHMLRELKIPVTVADQIGLTMFLLWDWESTDLIGKTTINLKSKVDYEAKANDVPKENLELVHLKVKVTQNSGKPKNKEMTNTVLKATTDPELLNT</sequence>
<dbReference type="AlphaFoldDB" id="A0A5A7Q9Z7"/>
<dbReference type="PANTHER" id="PTHR47165">
    <property type="entry name" value="OS03G0429900 PROTEIN"/>
    <property type="match status" value="1"/>
</dbReference>
<accession>A0A5A7Q9Z7</accession>
<reference evidence="2" key="1">
    <citation type="journal article" date="2019" name="Curr. Biol.">
        <title>Genome Sequence of Striga asiatica Provides Insight into the Evolution of Plant Parasitism.</title>
        <authorList>
            <person name="Yoshida S."/>
            <person name="Kim S."/>
            <person name="Wafula E.K."/>
            <person name="Tanskanen J."/>
            <person name="Kim Y.M."/>
            <person name="Honaas L."/>
            <person name="Yang Z."/>
            <person name="Spallek T."/>
            <person name="Conn C.E."/>
            <person name="Ichihashi Y."/>
            <person name="Cheong K."/>
            <person name="Cui S."/>
            <person name="Der J.P."/>
            <person name="Gundlach H."/>
            <person name="Jiao Y."/>
            <person name="Hori C."/>
            <person name="Ishida J.K."/>
            <person name="Kasahara H."/>
            <person name="Kiba T."/>
            <person name="Kim M.S."/>
            <person name="Koo N."/>
            <person name="Laohavisit A."/>
            <person name="Lee Y.H."/>
            <person name="Lumba S."/>
            <person name="McCourt P."/>
            <person name="Mortimer J.C."/>
            <person name="Mutuku J.M."/>
            <person name="Nomura T."/>
            <person name="Sasaki-Sekimoto Y."/>
            <person name="Seto Y."/>
            <person name="Wang Y."/>
            <person name="Wakatake T."/>
            <person name="Sakakibara H."/>
            <person name="Demura T."/>
            <person name="Yamaguchi S."/>
            <person name="Yoneyama K."/>
            <person name="Manabe R.I."/>
            <person name="Nelson D.C."/>
            <person name="Schulman A.H."/>
            <person name="Timko M.P."/>
            <person name="dePamphilis C.W."/>
            <person name="Choi D."/>
            <person name="Shirasu K."/>
        </authorList>
    </citation>
    <scope>NUCLEOTIDE SEQUENCE [LARGE SCALE GENOMIC DNA]</scope>
    <source>
        <strain evidence="2">cv. UVA1</strain>
    </source>
</reference>
<dbReference type="EMBL" id="BKCP01006183">
    <property type="protein sequence ID" value="GER41874.1"/>
    <property type="molecule type" value="Genomic_DNA"/>
</dbReference>
<keyword evidence="2" id="KW-1185">Reference proteome</keyword>
<organism evidence="1 2">
    <name type="scientific">Striga asiatica</name>
    <name type="common">Asiatic witchweed</name>
    <name type="synonym">Buchnera asiatica</name>
    <dbReference type="NCBI Taxonomy" id="4170"/>
    <lineage>
        <taxon>Eukaryota</taxon>
        <taxon>Viridiplantae</taxon>
        <taxon>Streptophyta</taxon>
        <taxon>Embryophyta</taxon>
        <taxon>Tracheophyta</taxon>
        <taxon>Spermatophyta</taxon>
        <taxon>Magnoliopsida</taxon>
        <taxon>eudicotyledons</taxon>
        <taxon>Gunneridae</taxon>
        <taxon>Pentapetalae</taxon>
        <taxon>asterids</taxon>
        <taxon>lamiids</taxon>
        <taxon>Lamiales</taxon>
        <taxon>Orobanchaceae</taxon>
        <taxon>Buchnereae</taxon>
        <taxon>Striga</taxon>
    </lineage>
</organism>
<dbReference type="OrthoDB" id="913983at2759"/>
<gene>
    <name evidence="1" type="ORF">STAS_18613</name>
</gene>
<evidence type="ECO:0000313" key="1">
    <source>
        <dbReference type="EMBL" id="GER41874.1"/>
    </source>
</evidence>
<dbReference type="PANTHER" id="PTHR47165:SF4">
    <property type="entry name" value="OS03G0429900 PROTEIN"/>
    <property type="match status" value="1"/>
</dbReference>
<comment type="caution">
    <text evidence="1">The sequence shown here is derived from an EMBL/GenBank/DDBJ whole genome shotgun (WGS) entry which is preliminary data.</text>
</comment>
<evidence type="ECO:0000313" key="2">
    <source>
        <dbReference type="Proteomes" id="UP000325081"/>
    </source>
</evidence>
<dbReference type="InterPro" id="IPR012340">
    <property type="entry name" value="NA-bd_OB-fold"/>
</dbReference>
<dbReference type="Proteomes" id="UP000325081">
    <property type="component" value="Unassembled WGS sequence"/>
</dbReference>
<dbReference type="Gene3D" id="2.40.50.140">
    <property type="entry name" value="Nucleic acid-binding proteins"/>
    <property type="match status" value="1"/>
</dbReference>
<dbReference type="SUPFAM" id="SSF50249">
    <property type="entry name" value="Nucleic acid-binding proteins"/>
    <property type="match status" value="1"/>
</dbReference>
<dbReference type="GO" id="GO:0003677">
    <property type="term" value="F:DNA binding"/>
    <property type="evidence" value="ECO:0007669"/>
    <property type="project" value="UniProtKB-KW"/>
</dbReference>
<protein>
    <submittedName>
        <fullName evidence="1">Replication protein A 70 kDa DNA-binding subunit</fullName>
    </submittedName>
</protein>
<proteinExistence type="predicted"/>